<dbReference type="EMBL" id="CP002444">
    <property type="protein sequence ID" value="ADU96130.1"/>
    <property type="molecule type" value="Genomic_DNA"/>
</dbReference>
<dbReference type="InterPro" id="IPR003660">
    <property type="entry name" value="HAMP_dom"/>
</dbReference>
<keyword evidence="5" id="KW-0472">Membrane</keyword>
<feature type="coiled-coil region" evidence="4">
    <location>
        <begin position="545"/>
        <end position="596"/>
    </location>
</feature>
<dbReference type="Pfam" id="PF00672">
    <property type="entry name" value="HAMP"/>
    <property type="match status" value="1"/>
</dbReference>
<dbReference type="SUPFAM" id="SSF58104">
    <property type="entry name" value="Methyl-accepting chemotaxis protein (MCP) signaling domain"/>
    <property type="match status" value="1"/>
</dbReference>
<dbReference type="CDD" id="cd06225">
    <property type="entry name" value="HAMP"/>
    <property type="match status" value="1"/>
</dbReference>
<dbReference type="PROSITE" id="PS50111">
    <property type="entry name" value="CHEMOTAXIS_TRANSDUC_2"/>
    <property type="match status" value="1"/>
</dbReference>
<dbReference type="Proteomes" id="UP000006362">
    <property type="component" value="Chromosome"/>
</dbReference>
<keyword evidence="1 3" id="KW-0807">Transducer</keyword>
<keyword evidence="5" id="KW-1133">Transmembrane helix</keyword>
<dbReference type="eggNOG" id="COG0840">
    <property type="taxonomic scope" value="Bacteria"/>
</dbReference>
<dbReference type="InterPro" id="IPR004090">
    <property type="entry name" value="Chemotax_Me-accpt_rcpt"/>
</dbReference>
<evidence type="ECO:0000256" key="1">
    <source>
        <dbReference type="ARBA" id="ARBA00023224"/>
    </source>
</evidence>
<sequence>MRIKTKLMVSLFLEVFMIFVLTEFAYHKIERYRELDRLSHAVYQVEKELLQLEGAVLTGDAQDKLLSLEERMESLNQFQEPEATKAYSVAVSVLSQVGKAKDPQQALAAIKRGEQELEAIKRKILKKDDSILREAEVIVRIIPLFSLVIIGIGAISTYRAIVRPLNEMSKAMREIEKGDLTKSLNIDRDDELGELAREFNRFLSWIRETFKELEKLSARVSNEASMLVVELLNTSLKNDDIKKRFAELSISSEVLANSIADVNRLIDSSSKQVERVNEETERGTTIVSRSVNDVQTLADKVIGLRNRVEELQKSSTKIQEVVETIKSIADQTNLLALNAAIEAARAGEAGRGFAVVAEEVRKLASRTVASAEEIGKIVGTIIELIQSFSNELEGRAKEAFTVKQEMAKTEEVLKSIRETVESLAEVTNNVLFSLNQQLSALDTVRDNIATINEEIEGFQQIFRKLQDRIFRTRSAIKTVHESISSFRIGELSTIVKGLELFSDWLSKLPMALENPALVDYDSSPIKSWIEQEFKKIKAKGVTDLVNELEESIEAAFRKAKEIVEAVKRGELKNSMFEELEQEASRVIETFERIVEKLRESNG</sequence>
<dbReference type="SMART" id="SM00283">
    <property type="entry name" value="MA"/>
    <property type="match status" value="1"/>
</dbReference>
<dbReference type="GO" id="GO:0007165">
    <property type="term" value="P:signal transduction"/>
    <property type="evidence" value="ECO:0007669"/>
    <property type="project" value="UniProtKB-KW"/>
</dbReference>
<name>E8T3J9_THEA1</name>
<dbReference type="PANTHER" id="PTHR32089">
    <property type="entry name" value="METHYL-ACCEPTING CHEMOTAXIS PROTEIN MCPB"/>
    <property type="match status" value="1"/>
</dbReference>
<proteinExistence type="inferred from homology"/>
<dbReference type="RefSeq" id="WP_013536916.1">
    <property type="nucleotide sequence ID" value="NC_014926.1"/>
</dbReference>
<keyword evidence="9" id="KW-1185">Reference proteome</keyword>
<dbReference type="GO" id="GO:0006935">
    <property type="term" value="P:chemotaxis"/>
    <property type="evidence" value="ECO:0007669"/>
    <property type="project" value="InterPro"/>
</dbReference>
<dbReference type="Gene3D" id="1.10.287.950">
    <property type="entry name" value="Methyl-accepting chemotaxis protein"/>
    <property type="match status" value="1"/>
</dbReference>
<comment type="similarity">
    <text evidence="2">Belongs to the methyl-accepting chemotaxis (MCP) protein family.</text>
</comment>
<dbReference type="SMART" id="SM00304">
    <property type="entry name" value="HAMP"/>
    <property type="match status" value="2"/>
</dbReference>
<dbReference type="InterPro" id="IPR004089">
    <property type="entry name" value="MCPsignal_dom"/>
</dbReference>
<dbReference type="OrthoDB" id="10459at2"/>
<dbReference type="AlphaFoldDB" id="E8T3J9"/>
<keyword evidence="5" id="KW-0812">Transmembrane</keyword>
<dbReference type="PRINTS" id="PR00260">
    <property type="entry name" value="CHEMTRNSDUCR"/>
</dbReference>
<feature type="transmembrane region" description="Helical" evidence="5">
    <location>
        <begin position="7"/>
        <end position="26"/>
    </location>
</feature>
<gene>
    <name evidence="8" type="ordered locus">Theam_0157</name>
</gene>
<evidence type="ECO:0000256" key="2">
    <source>
        <dbReference type="ARBA" id="ARBA00029447"/>
    </source>
</evidence>
<protein>
    <submittedName>
        <fullName evidence="8">Methyl-accepting chemotaxis sensory transducer</fullName>
    </submittedName>
</protein>
<dbReference type="GO" id="GO:0016020">
    <property type="term" value="C:membrane"/>
    <property type="evidence" value="ECO:0007669"/>
    <property type="project" value="InterPro"/>
</dbReference>
<evidence type="ECO:0000256" key="3">
    <source>
        <dbReference type="PROSITE-ProRule" id="PRU00284"/>
    </source>
</evidence>
<feature type="domain" description="HAMP" evidence="7">
    <location>
        <begin position="159"/>
        <end position="211"/>
    </location>
</feature>
<dbReference type="PROSITE" id="PS50885">
    <property type="entry name" value="HAMP"/>
    <property type="match status" value="1"/>
</dbReference>
<dbReference type="KEGG" id="tam:Theam_0157"/>
<evidence type="ECO:0000259" key="7">
    <source>
        <dbReference type="PROSITE" id="PS50885"/>
    </source>
</evidence>
<evidence type="ECO:0000313" key="9">
    <source>
        <dbReference type="Proteomes" id="UP000006362"/>
    </source>
</evidence>
<evidence type="ECO:0000313" key="8">
    <source>
        <dbReference type="EMBL" id="ADU96130.1"/>
    </source>
</evidence>
<dbReference type="GO" id="GO:0004888">
    <property type="term" value="F:transmembrane signaling receptor activity"/>
    <property type="evidence" value="ECO:0007669"/>
    <property type="project" value="InterPro"/>
</dbReference>
<accession>E8T3J9</accession>
<evidence type="ECO:0000256" key="5">
    <source>
        <dbReference type="SAM" id="Phobius"/>
    </source>
</evidence>
<dbReference type="Gene3D" id="6.10.340.10">
    <property type="match status" value="1"/>
</dbReference>
<feature type="domain" description="Methyl-accepting transducer" evidence="6">
    <location>
        <begin position="216"/>
        <end position="452"/>
    </location>
</feature>
<dbReference type="STRING" id="648996.Theam_0157"/>
<evidence type="ECO:0000259" key="6">
    <source>
        <dbReference type="PROSITE" id="PS50111"/>
    </source>
</evidence>
<feature type="coiled-coil region" evidence="4">
    <location>
        <begin position="406"/>
        <end position="468"/>
    </location>
</feature>
<dbReference type="HOGENOM" id="CLU_456233_0_0_0"/>
<dbReference type="PANTHER" id="PTHR32089:SF112">
    <property type="entry name" value="LYSOZYME-LIKE PROTEIN-RELATED"/>
    <property type="match status" value="1"/>
</dbReference>
<reference evidence="8" key="1">
    <citation type="submission" date="2011-01" db="EMBL/GenBank/DDBJ databases">
        <title>Complete sequence of chromosome of Thermovibrio ammonificans HB-1.</title>
        <authorList>
            <consortium name="US DOE Joint Genome Institute"/>
            <person name="Lucas S."/>
            <person name="Copeland A."/>
            <person name="Lapidus A."/>
            <person name="Cheng J.-F."/>
            <person name="Goodwin L."/>
            <person name="Pitluck S."/>
            <person name="Davenport K."/>
            <person name="Detter J.C."/>
            <person name="Han C."/>
            <person name="Tapia R."/>
            <person name="Land M."/>
            <person name="Hauser L."/>
            <person name="Kyrpides N."/>
            <person name="Ivanova N."/>
            <person name="Ovchinnikova G."/>
            <person name="Vetriani C."/>
            <person name="Woyke T."/>
        </authorList>
    </citation>
    <scope>NUCLEOTIDE SEQUENCE [LARGE SCALE GENOMIC DNA]</scope>
    <source>
        <strain evidence="8">HB-1</strain>
    </source>
</reference>
<evidence type="ECO:0000256" key="4">
    <source>
        <dbReference type="SAM" id="Coils"/>
    </source>
</evidence>
<organism evidence="8 9">
    <name type="scientific">Thermovibrio ammonificans (strain DSM 15698 / JCM 12110 / HB-1)</name>
    <dbReference type="NCBI Taxonomy" id="648996"/>
    <lineage>
        <taxon>Bacteria</taxon>
        <taxon>Pseudomonadati</taxon>
        <taxon>Aquificota</taxon>
        <taxon>Aquificia</taxon>
        <taxon>Desulfurobacteriales</taxon>
        <taxon>Desulfurobacteriaceae</taxon>
        <taxon>Thermovibrio</taxon>
    </lineage>
</organism>
<feature type="coiled-coil region" evidence="4">
    <location>
        <begin position="259"/>
        <end position="314"/>
    </location>
</feature>
<keyword evidence="4" id="KW-0175">Coiled coil</keyword>
<dbReference type="Pfam" id="PF00015">
    <property type="entry name" value="MCPsignal"/>
    <property type="match status" value="1"/>
</dbReference>